<dbReference type="Proteomes" id="UP001152622">
    <property type="component" value="Chromosome 3"/>
</dbReference>
<evidence type="ECO:0000313" key="4">
    <source>
        <dbReference type="Proteomes" id="UP001152622"/>
    </source>
</evidence>
<dbReference type="GO" id="GO:0005737">
    <property type="term" value="C:cytoplasm"/>
    <property type="evidence" value="ECO:0007669"/>
    <property type="project" value="TreeGrafter"/>
</dbReference>
<dbReference type="Gene3D" id="3.40.50.10140">
    <property type="entry name" value="Toll/interleukin-1 receptor homology (TIR) domain"/>
    <property type="match status" value="1"/>
</dbReference>
<dbReference type="GO" id="GO:0032760">
    <property type="term" value="P:positive regulation of tumor necrosis factor production"/>
    <property type="evidence" value="ECO:0007669"/>
    <property type="project" value="TreeGrafter"/>
</dbReference>
<sequence>MISWFRRLLKRPESDALLPSSAGSQQASSGTPASQRSPSSLTPSSSSPPLPRNSPARRSRNFDVCVCHSAVDAPDAQCLASHLEAGPHGFRCFLPLRDSAPGGAVSTELCEAVQGSHCWALLITPAFLADPWCRYQMNQVIAEAPMSNRMIPLLLRASRSDYPAELRFYYYIDLNGDTERGYARVYRTVRDYLAELCRSAAEVDLIPGVASQGDPGSLGSTLTTPGFSATPPSSAREPPSPLVLTPTESEPPELGQGHTRTTDECHSEVTKTDTEERVTVR</sequence>
<feature type="domain" description="TIR" evidence="2">
    <location>
        <begin position="60"/>
        <end position="193"/>
    </location>
</feature>
<dbReference type="InterPro" id="IPR017279">
    <property type="entry name" value="Tol-interleuk_rcpt_adapt_Tirap"/>
</dbReference>
<feature type="region of interest" description="Disordered" evidence="1">
    <location>
        <begin position="15"/>
        <end position="57"/>
    </location>
</feature>
<dbReference type="PANTHER" id="PTHR22662">
    <property type="entry name" value="TIRAP"/>
    <property type="match status" value="1"/>
</dbReference>
<proteinExistence type="predicted"/>
<feature type="compositionally biased region" description="Low complexity" evidence="1">
    <location>
        <begin position="16"/>
        <end position="45"/>
    </location>
</feature>
<dbReference type="PANTHER" id="PTHR22662:SF0">
    <property type="entry name" value="TOLL_INTERLEUKIN-1 RECEPTOR DOMAIN-CONTAINING ADAPTER PROTEIN"/>
    <property type="match status" value="1"/>
</dbReference>
<dbReference type="InterPro" id="IPR000157">
    <property type="entry name" value="TIR_dom"/>
</dbReference>
<dbReference type="GO" id="GO:2000343">
    <property type="term" value="P:positive regulation of chemokine (C-X-C motif) ligand 2 production"/>
    <property type="evidence" value="ECO:0007669"/>
    <property type="project" value="TreeGrafter"/>
</dbReference>
<comment type="caution">
    <text evidence="3">The sequence shown here is derived from an EMBL/GenBank/DDBJ whole genome shotgun (WGS) entry which is preliminary data.</text>
</comment>
<gene>
    <name evidence="3" type="ORF">SKAU_G00088770</name>
</gene>
<dbReference type="GO" id="GO:0043123">
    <property type="term" value="P:positive regulation of canonical NF-kappaB signal transduction"/>
    <property type="evidence" value="ECO:0007669"/>
    <property type="project" value="TreeGrafter"/>
</dbReference>
<accession>A0A9Q1FWU1</accession>
<dbReference type="GO" id="GO:0005886">
    <property type="term" value="C:plasma membrane"/>
    <property type="evidence" value="ECO:0007669"/>
    <property type="project" value="TreeGrafter"/>
</dbReference>
<dbReference type="GO" id="GO:0035662">
    <property type="term" value="F:Toll-like receptor 4 binding"/>
    <property type="evidence" value="ECO:0007669"/>
    <property type="project" value="TreeGrafter"/>
</dbReference>
<dbReference type="EMBL" id="JAINUF010000003">
    <property type="protein sequence ID" value="KAJ8368849.1"/>
    <property type="molecule type" value="Genomic_DNA"/>
</dbReference>
<dbReference type="OrthoDB" id="9424455at2759"/>
<dbReference type="Pfam" id="PF13676">
    <property type="entry name" value="TIR_2"/>
    <property type="match status" value="1"/>
</dbReference>
<protein>
    <recommendedName>
        <fullName evidence="2">TIR domain-containing protein</fullName>
    </recommendedName>
</protein>
<organism evidence="3 4">
    <name type="scientific">Synaphobranchus kaupii</name>
    <name type="common">Kaup's arrowtooth eel</name>
    <dbReference type="NCBI Taxonomy" id="118154"/>
    <lineage>
        <taxon>Eukaryota</taxon>
        <taxon>Metazoa</taxon>
        <taxon>Chordata</taxon>
        <taxon>Craniata</taxon>
        <taxon>Vertebrata</taxon>
        <taxon>Euteleostomi</taxon>
        <taxon>Actinopterygii</taxon>
        <taxon>Neopterygii</taxon>
        <taxon>Teleostei</taxon>
        <taxon>Anguilliformes</taxon>
        <taxon>Synaphobranchidae</taxon>
        <taxon>Synaphobranchus</taxon>
    </lineage>
</organism>
<dbReference type="SUPFAM" id="SSF52200">
    <property type="entry name" value="Toll/Interleukin receptor TIR domain"/>
    <property type="match status" value="1"/>
</dbReference>
<dbReference type="GO" id="GO:0035663">
    <property type="term" value="F:Toll-like receptor 2 binding"/>
    <property type="evidence" value="ECO:0007669"/>
    <property type="project" value="TreeGrafter"/>
</dbReference>
<feature type="compositionally biased region" description="Basic and acidic residues" evidence="1">
    <location>
        <begin position="260"/>
        <end position="281"/>
    </location>
</feature>
<reference evidence="3" key="1">
    <citation type="journal article" date="2023" name="Science">
        <title>Genome structures resolve the early diversification of teleost fishes.</title>
        <authorList>
            <person name="Parey E."/>
            <person name="Louis A."/>
            <person name="Montfort J."/>
            <person name="Bouchez O."/>
            <person name="Roques C."/>
            <person name="Iampietro C."/>
            <person name="Lluch J."/>
            <person name="Castinel A."/>
            <person name="Donnadieu C."/>
            <person name="Desvignes T."/>
            <person name="Floi Bucao C."/>
            <person name="Jouanno E."/>
            <person name="Wen M."/>
            <person name="Mejri S."/>
            <person name="Dirks R."/>
            <person name="Jansen H."/>
            <person name="Henkel C."/>
            <person name="Chen W.J."/>
            <person name="Zahm M."/>
            <person name="Cabau C."/>
            <person name="Klopp C."/>
            <person name="Thompson A.W."/>
            <person name="Robinson-Rechavi M."/>
            <person name="Braasch I."/>
            <person name="Lecointre G."/>
            <person name="Bobe J."/>
            <person name="Postlethwait J.H."/>
            <person name="Berthelot C."/>
            <person name="Roest Crollius H."/>
            <person name="Guiguen Y."/>
        </authorList>
    </citation>
    <scope>NUCLEOTIDE SEQUENCE</scope>
    <source>
        <strain evidence="3">WJC10195</strain>
    </source>
</reference>
<feature type="compositionally biased region" description="Polar residues" evidence="1">
    <location>
        <begin position="218"/>
        <end position="233"/>
    </location>
</feature>
<evidence type="ECO:0000256" key="1">
    <source>
        <dbReference type="SAM" id="MobiDB-lite"/>
    </source>
</evidence>
<dbReference type="InterPro" id="IPR035897">
    <property type="entry name" value="Toll_tir_struct_dom_sf"/>
</dbReference>
<name>A0A9Q1FWU1_SYNKA</name>
<evidence type="ECO:0000259" key="2">
    <source>
        <dbReference type="PROSITE" id="PS50104"/>
    </source>
</evidence>
<dbReference type="PROSITE" id="PS50104">
    <property type="entry name" value="TIR"/>
    <property type="match status" value="1"/>
</dbReference>
<dbReference type="GO" id="GO:0034142">
    <property type="term" value="P:toll-like receptor 4 signaling pathway"/>
    <property type="evidence" value="ECO:0007669"/>
    <property type="project" value="TreeGrafter"/>
</dbReference>
<keyword evidence="4" id="KW-1185">Reference proteome</keyword>
<dbReference type="AlphaFoldDB" id="A0A9Q1FWU1"/>
<evidence type="ECO:0000313" key="3">
    <source>
        <dbReference type="EMBL" id="KAJ8368849.1"/>
    </source>
</evidence>
<feature type="region of interest" description="Disordered" evidence="1">
    <location>
        <begin position="208"/>
        <end position="281"/>
    </location>
</feature>